<keyword evidence="3" id="KW-1003">Cell membrane</keyword>
<evidence type="ECO:0000259" key="10">
    <source>
        <dbReference type="Pfam" id="PF00924"/>
    </source>
</evidence>
<feature type="domain" description="Mechanosensitive ion channel inner membrane" evidence="11">
    <location>
        <begin position="488"/>
        <end position="821"/>
    </location>
</feature>
<proteinExistence type="inferred from homology"/>
<organism evidence="15 16">
    <name type="scientific">Aeromonas sobria</name>
    <dbReference type="NCBI Taxonomy" id="646"/>
    <lineage>
        <taxon>Bacteria</taxon>
        <taxon>Pseudomonadati</taxon>
        <taxon>Pseudomonadota</taxon>
        <taxon>Gammaproteobacteria</taxon>
        <taxon>Aeromonadales</taxon>
        <taxon>Aeromonadaceae</taxon>
        <taxon>Aeromonas</taxon>
    </lineage>
</organism>
<evidence type="ECO:0000256" key="9">
    <source>
        <dbReference type="SAM" id="SignalP"/>
    </source>
</evidence>
<dbReference type="GO" id="GO:0005886">
    <property type="term" value="C:plasma membrane"/>
    <property type="evidence" value="ECO:0007669"/>
    <property type="project" value="UniProtKB-SubCell"/>
</dbReference>
<dbReference type="InterPro" id="IPR011066">
    <property type="entry name" value="MscS_channel_C_sf"/>
</dbReference>
<keyword evidence="16" id="KW-1185">Reference proteome</keyword>
<dbReference type="Gene3D" id="3.30.70.100">
    <property type="match status" value="1"/>
</dbReference>
<feature type="transmembrane region" description="Helical" evidence="8">
    <location>
        <begin position="878"/>
        <end position="902"/>
    </location>
</feature>
<dbReference type="Gene3D" id="2.30.30.60">
    <property type="match status" value="1"/>
</dbReference>
<feature type="domain" description="Mechanosensitive ion channel MscS C-terminal" evidence="13">
    <location>
        <begin position="998"/>
        <end position="1079"/>
    </location>
</feature>
<dbReference type="Pfam" id="PF21088">
    <property type="entry name" value="MS_channel_1st"/>
    <property type="match status" value="1"/>
</dbReference>
<dbReference type="PANTHER" id="PTHR30347:SF9">
    <property type="entry name" value="MINICONDUCTANCE MECHANOSENSITIVE CHANNEL MSCM"/>
    <property type="match status" value="1"/>
</dbReference>
<feature type="coiled-coil region" evidence="7">
    <location>
        <begin position="239"/>
        <end position="297"/>
    </location>
</feature>
<dbReference type="Pfam" id="PF21082">
    <property type="entry name" value="MS_channel_3rd"/>
    <property type="match status" value="1"/>
</dbReference>
<feature type="domain" description="Mechanosensitive ion channel MscS porin" evidence="12">
    <location>
        <begin position="38"/>
        <end position="264"/>
    </location>
</feature>
<feature type="transmembrane region" description="Helical" evidence="8">
    <location>
        <begin position="841"/>
        <end position="858"/>
    </location>
</feature>
<feature type="chain" id="PRO_5014690997" evidence="9">
    <location>
        <begin position="23"/>
        <end position="1093"/>
    </location>
</feature>
<gene>
    <name evidence="15" type="ORF">CJP16_16435</name>
</gene>
<feature type="transmembrane region" description="Helical" evidence="8">
    <location>
        <begin position="706"/>
        <end position="727"/>
    </location>
</feature>
<dbReference type="Proteomes" id="UP000233467">
    <property type="component" value="Unassembled WGS sequence"/>
</dbReference>
<evidence type="ECO:0000256" key="3">
    <source>
        <dbReference type="ARBA" id="ARBA00022475"/>
    </source>
</evidence>
<dbReference type="SUPFAM" id="SSF82861">
    <property type="entry name" value="Mechanosensitive channel protein MscS (YggB), transmembrane region"/>
    <property type="match status" value="1"/>
</dbReference>
<dbReference type="Pfam" id="PF12794">
    <property type="entry name" value="MscS_TM"/>
    <property type="match status" value="1"/>
</dbReference>
<feature type="transmembrane region" description="Helical" evidence="8">
    <location>
        <begin position="480"/>
        <end position="498"/>
    </location>
</feature>
<dbReference type="InterPro" id="IPR025692">
    <property type="entry name" value="MscS_IM_dom1"/>
</dbReference>
<dbReference type="GO" id="GO:0008381">
    <property type="term" value="F:mechanosensitive monoatomic ion channel activity"/>
    <property type="evidence" value="ECO:0007669"/>
    <property type="project" value="UniProtKB-ARBA"/>
</dbReference>
<protein>
    <submittedName>
        <fullName evidence="15">Miniconductance mechanosensitive channel MscM</fullName>
    </submittedName>
</protein>
<evidence type="ECO:0000256" key="5">
    <source>
        <dbReference type="ARBA" id="ARBA00022989"/>
    </source>
</evidence>
<comment type="similarity">
    <text evidence="2">Belongs to the MscS (TC 1.A.23) family.</text>
</comment>
<accession>A0A2N3ISC7</accession>
<dbReference type="PANTHER" id="PTHR30347">
    <property type="entry name" value="POTASSIUM CHANNEL RELATED"/>
    <property type="match status" value="1"/>
</dbReference>
<dbReference type="InterPro" id="IPR052702">
    <property type="entry name" value="MscS-like_channel"/>
</dbReference>
<dbReference type="SUPFAM" id="SSF50182">
    <property type="entry name" value="Sm-like ribonucleoproteins"/>
    <property type="match status" value="1"/>
</dbReference>
<dbReference type="InterPro" id="IPR024393">
    <property type="entry name" value="MscS_porin"/>
</dbReference>
<dbReference type="AlphaFoldDB" id="A0A2N3ISC7"/>
<feature type="transmembrane region" description="Helical" evidence="8">
    <location>
        <begin position="908"/>
        <end position="937"/>
    </location>
</feature>
<evidence type="ECO:0000313" key="16">
    <source>
        <dbReference type="Proteomes" id="UP000233467"/>
    </source>
</evidence>
<dbReference type="InterPro" id="IPR049142">
    <property type="entry name" value="MS_channel_1st"/>
</dbReference>
<dbReference type="EMBL" id="NQMM01000047">
    <property type="protein sequence ID" value="PKQ74667.1"/>
    <property type="molecule type" value="Genomic_DNA"/>
</dbReference>
<evidence type="ECO:0000256" key="2">
    <source>
        <dbReference type="ARBA" id="ARBA00008017"/>
    </source>
</evidence>
<keyword evidence="5 8" id="KW-1133">Transmembrane helix</keyword>
<evidence type="ECO:0000259" key="11">
    <source>
        <dbReference type="Pfam" id="PF12794"/>
    </source>
</evidence>
<dbReference type="Gene3D" id="1.10.287.1260">
    <property type="match status" value="1"/>
</dbReference>
<dbReference type="PROSITE" id="PS01246">
    <property type="entry name" value="UPF0003"/>
    <property type="match status" value="1"/>
</dbReference>
<dbReference type="Pfam" id="PF00924">
    <property type="entry name" value="MS_channel_2nd"/>
    <property type="match status" value="1"/>
</dbReference>
<feature type="transmembrane region" description="Helical" evidence="8">
    <location>
        <begin position="529"/>
        <end position="551"/>
    </location>
</feature>
<dbReference type="InterPro" id="IPR023408">
    <property type="entry name" value="MscS_beta-dom_sf"/>
</dbReference>
<dbReference type="InterPro" id="IPR010920">
    <property type="entry name" value="LSM_dom_sf"/>
</dbReference>
<dbReference type="InterPro" id="IPR006685">
    <property type="entry name" value="MscS_channel_2nd"/>
</dbReference>
<evidence type="ECO:0000256" key="1">
    <source>
        <dbReference type="ARBA" id="ARBA00004651"/>
    </source>
</evidence>
<feature type="transmembrane region" description="Helical" evidence="8">
    <location>
        <begin position="604"/>
        <end position="625"/>
    </location>
</feature>
<dbReference type="InterPro" id="IPR006686">
    <property type="entry name" value="MscS_channel_CS"/>
</dbReference>
<keyword evidence="4 8" id="KW-0812">Transmembrane</keyword>
<reference evidence="15 16" key="1">
    <citation type="journal article" date="2017" name="Front. Microbiol.">
        <title>Strong Genomic and Phenotypic Heterogeneity in the Aeromonas sobria Species Complex.</title>
        <authorList>
            <person name="Gauthier J."/>
            <person name="Vincent A.T."/>
            <person name="Charette S.J."/>
            <person name="Derome N."/>
        </authorList>
    </citation>
    <scope>NUCLEOTIDE SEQUENCE [LARGE SCALE GENOMIC DNA]</scope>
    <source>
        <strain evidence="15 16">TM18</strain>
    </source>
</reference>
<name>A0A2N3ISC7_AERSO</name>
<dbReference type="NCBIfam" id="NF008180">
    <property type="entry name" value="PRK10929.1"/>
    <property type="match status" value="1"/>
</dbReference>
<dbReference type="InterPro" id="IPR011014">
    <property type="entry name" value="MscS_channel_TM-2"/>
</dbReference>
<feature type="transmembrane region" description="Helical" evidence="8">
    <location>
        <begin position="557"/>
        <end position="583"/>
    </location>
</feature>
<evidence type="ECO:0000256" key="8">
    <source>
        <dbReference type="SAM" id="Phobius"/>
    </source>
</evidence>
<evidence type="ECO:0000259" key="14">
    <source>
        <dbReference type="Pfam" id="PF21088"/>
    </source>
</evidence>
<keyword evidence="6 8" id="KW-0472">Membrane</keyword>
<evidence type="ECO:0000259" key="13">
    <source>
        <dbReference type="Pfam" id="PF21082"/>
    </source>
</evidence>
<keyword evidence="9" id="KW-0732">Signal</keyword>
<sequence>MLQRLLTLLLLSLMLLPPAVRADDAIAQAESLLQSVPKSDTPENQKLRESYQQALQFAREAERYREQSKAYQQILIDYPKESARLKDSLHNYQPAARPSLAGLKEEALRQAIGLSSNRQLNLRKERQGVMDSLNQLESTGQEYHLRVDDLRKQLQLTRSQLERLSFSSESDRQQEAQLLLTRMKEQSLSDRIQMLELEQLSAQQRNDLGKLKLQELNLAIADEDEWQAILLTQQNQLRREKTEQALEESERLRKQLTTDMPLLLEQQQQNQALSIQLGTLEDQIERVQDEQRSVDKNLFALNELVNSVREQLEWLQISNAYGENLRSKLSDLPPQFPLDKLESAIVNARMAKYQYESEQDGLKDTRQLRDKLMAEEEVTLDRPQQAVLDNLLKARRQLLTRLNDASDTLIQEQTRLKLLYSRQNSKIDEIREISASHLFWMPDVRPFTPQVMLGIPAALTLAFNPDNWLQLPYAIAENSPLSLTLAGIGLLVLAWSWFKLARHLNQYCDHIAPRIGKVTQDKFSLTSRLLLRSLLAALPLPAMVLMVRGLLEGAWQYPFAVAVARGLGEIWFLLLALVMARHLTLERGILTHHFRWPREQVQKVWGQFRTLLLVLIPSFFVQGMANSYQEHAFYDSLGRMAFMIGALWLLLFFARLNRERLPLTWGQTDMTKPHLLHHFIWNSLMLAPLLAVIGALFGYFYTSRTLLRQLELSLLVGLGCLLVYYLARRWMLIQRRRLAFERAKSKRAEILAQRGRDDNQEELSSEIPDVVEENELDLDTISAQSLGLVRTLLMLGFTMLVVVQWSDLNSAFSFLSNIEVWQVSSKIGGIEQLSAITLQDLMLTAFVFILTVVTARNLPGLMELTLLQHLSLSPGTGFALTTTSKYLMILIGALTGFSMLGIDWSKTQWLVAALSVGLGFGLQEIFANFVSGLIILFEKPIRLGDTVTIRDLTGTVTKIKTRATTIVDWDRKEIIVPNKAFITEQFINWSLSDAITRVKLRIRIGLTRDPKLVQRILEESIQASTLVLETPTPEVFLIEFTDSALIYEIRLYVNNMDHRMPITHEVHSLVLEKMQQQGLPLPHQQIDIHLSRG</sequence>
<feature type="signal peptide" evidence="9">
    <location>
        <begin position="1"/>
        <end position="22"/>
    </location>
</feature>
<feature type="transmembrane region" description="Helical" evidence="8">
    <location>
        <begin position="637"/>
        <end position="654"/>
    </location>
</feature>
<evidence type="ECO:0000256" key="6">
    <source>
        <dbReference type="ARBA" id="ARBA00023136"/>
    </source>
</evidence>
<comment type="subcellular location">
    <subcellularLocation>
        <location evidence="1">Cell membrane</location>
        <topology evidence="1">Multi-pass membrane protein</topology>
    </subcellularLocation>
</comment>
<keyword evidence="7" id="KW-0175">Coiled coil</keyword>
<comment type="caution">
    <text evidence="15">The sequence shown here is derived from an EMBL/GenBank/DDBJ whole genome shotgun (WGS) entry which is preliminary data.</text>
</comment>
<dbReference type="InterPro" id="IPR049278">
    <property type="entry name" value="MS_channel_C"/>
</dbReference>
<evidence type="ECO:0000259" key="12">
    <source>
        <dbReference type="Pfam" id="PF12795"/>
    </source>
</evidence>
<evidence type="ECO:0000256" key="7">
    <source>
        <dbReference type="SAM" id="Coils"/>
    </source>
</evidence>
<dbReference type="Pfam" id="PF12795">
    <property type="entry name" value="MscS_porin"/>
    <property type="match status" value="1"/>
</dbReference>
<evidence type="ECO:0000313" key="15">
    <source>
        <dbReference type="EMBL" id="PKQ74667.1"/>
    </source>
</evidence>
<dbReference type="SUPFAM" id="SSF82689">
    <property type="entry name" value="Mechanosensitive channel protein MscS (YggB), C-terminal domain"/>
    <property type="match status" value="1"/>
</dbReference>
<feature type="domain" description="Mechanosensitive ion channel transmembrane helices 2/3" evidence="14">
    <location>
        <begin position="884"/>
        <end position="923"/>
    </location>
</feature>
<evidence type="ECO:0000256" key="4">
    <source>
        <dbReference type="ARBA" id="ARBA00022692"/>
    </source>
</evidence>
<dbReference type="RefSeq" id="WP_101325533.1">
    <property type="nucleotide sequence ID" value="NZ_NQMM01000047.1"/>
</dbReference>
<feature type="domain" description="Mechanosensitive ion channel MscS" evidence="10">
    <location>
        <begin position="925"/>
        <end position="990"/>
    </location>
</feature>
<feature type="transmembrane region" description="Helical" evidence="8">
    <location>
        <begin position="675"/>
        <end position="700"/>
    </location>
</feature>